<dbReference type="GO" id="GO:0004170">
    <property type="term" value="F:dUTP diphosphatase activity"/>
    <property type="evidence" value="ECO:0007669"/>
    <property type="project" value="UniProtKB-EC"/>
</dbReference>
<dbReference type="InterPro" id="IPR036157">
    <property type="entry name" value="dUTPase-like_sf"/>
</dbReference>
<reference evidence="7 8" key="1">
    <citation type="submission" date="2020-08" db="EMBL/GenBank/DDBJ databases">
        <title>Plant Genome Project.</title>
        <authorList>
            <person name="Zhang R.-G."/>
        </authorList>
    </citation>
    <scope>NUCLEOTIDE SEQUENCE [LARGE SCALE GENOMIC DNA]</scope>
    <source>
        <tissue evidence="7">Rhizome</tissue>
    </source>
</reference>
<sequence>MQLQQSGMRFIHMGVIQVRIQILHRQEEGTLLLIIFRDNRWQGDQAIFTTMEVDLTQGSQLVYVIPDTMLTISDFYRNIQISILARGYEGWKNSEANILVTRGMVGRLSNTPNVGFAYEIQNVVDYLITHGVRALPGRRYNTRELLGQNWIINQSSINIPMQPMEVSTRNLLDGHISIQFDNYQAAIAASQPYYNQQDEEIPSDEEEVHHQIIAVLLENPEEILMVKRISNSAILPKRQTEGSAGYDLAINRGQFVPKKDKSLLTTGICFQIPRGTYARIAPRSSAALQGLIIMGGVVDEDYRGEVKIIAYNLTNKHIYLQKHDCVAQLILERIATPEVMEVTHLETIARGVQGFGWTTNLAYPSEAPLPRGKLGLLVEGPWIPTDKDLLILNQMEEAWKQLSCKPNTAASHHLAGLPYHLPEQYEELAQSSKNIILHSEEHQKRAHMEDIEWTAARNVINSIRELELICRVKENDFKLRSAQKLGLYFKDAIPAVTNARVELLEAFLRMQSTLQRIKDVPP</sequence>
<dbReference type="Proteomes" id="UP000734854">
    <property type="component" value="Unassembled WGS sequence"/>
</dbReference>
<evidence type="ECO:0000256" key="2">
    <source>
        <dbReference type="ARBA" id="ARBA00006581"/>
    </source>
</evidence>
<organism evidence="7 8">
    <name type="scientific">Zingiber officinale</name>
    <name type="common">Ginger</name>
    <name type="synonym">Amomum zingiber</name>
    <dbReference type="NCBI Taxonomy" id="94328"/>
    <lineage>
        <taxon>Eukaryota</taxon>
        <taxon>Viridiplantae</taxon>
        <taxon>Streptophyta</taxon>
        <taxon>Embryophyta</taxon>
        <taxon>Tracheophyta</taxon>
        <taxon>Spermatophyta</taxon>
        <taxon>Magnoliopsida</taxon>
        <taxon>Liliopsida</taxon>
        <taxon>Zingiberales</taxon>
        <taxon>Zingiberaceae</taxon>
        <taxon>Zingiber</taxon>
    </lineage>
</organism>
<dbReference type="NCBIfam" id="TIGR00576">
    <property type="entry name" value="dut"/>
    <property type="match status" value="1"/>
</dbReference>
<dbReference type="GO" id="GO:0006226">
    <property type="term" value="P:dUMP biosynthetic process"/>
    <property type="evidence" value="ECO:0007669"/>
    <property type="project" value="UniProtKB-UniPathway"/>
</dbReference>
<dbReference type="EC" id="3.6.1.23" evidence="3"/>
<evidence type="ECO:0000256" key="4">
    <source>
        <dbReference type="ARBA" id="ARBA00022801"/>
    </source>
</evidence>
<dbReference type="SUPFAM" id="SSF51283">
    <property type="entry name" value="dUTPase-like"/>
    <property type="match status" value="1"/>
</dbReference>
<evidence type="ECO:0000313" key="7">
    <source>
        <dbReference type="EMBL" id="KAG6499418.1"/>
    </source>
</evidence>
<keyword evidence="8" id="KW-1185">Reference proteome</keyword>
<dbReference type="EMBL" id="JACMSC010000011">
    <property type="protein sequence ID" value="KAG6499418.1"/>
    <property type="molecule type" value="Genomic_DNA"/>
</dbReference>
<dbReference type="PANTHER" id="PTHR11241:SF0">
    <property type="entry name" value="DEOXYURIDINE 5'-TRIPHOSPHATE NUCLEOTIDOHYDROLASE"/>
    <property type="match status" value="1"/>
</dbReference>
<dbReference type="InterPro" id="IPR008181">
    <property type="entry name" value="dUTPase"/>
</dbReference>
<proteinExistence type="inferred from homology"/>
<evidence type="ECO:0000256" key="5">
    <source>
        <dbReference type="ARBA" id="ARBA00023080"/>
    </source>
</evidence>
<feature type="domain" description="dUTPase-like" evidence="6">
    <location>
        <begin position="233"/>
        <end position="358"/>
    </location>
</feature>
<evidence type="ECO:0000313" key="8">
    <source>
        <dbReference type="Proteomes" id="UP000734854"/>
    </source>
</evidence>
<gene>
    <name evidence="7" type="ORF">ZIOFF_039204</name>
</gene>
<dbReference type="PANTHER" id="PTHR11241">
    <property type="entry name" value="DEOXYURIDINE 5'-TRIPHOSPHATE NUCLEOTIDOHYDROLASE"/>
    <property type="match status" value="1"/>
</dbReference>
<keyword evidence="4" id="KW-0378">Hydrolase</keyword>
<keyword evidence="5" id="KW-0546">Nucleotide metabolism</keyword>
<comment type="pathway">
    <text evidence="1">Pyrimidine metabolism; dUMP biosynthesis; dUMP from dCTP (dUTP route): step 2/2.</text>
</comment>
<protein>
    <recommendedName>
        <fullName evidence="3">dUTP diphosphatase</fullName>
        <ecNumber evidence="3">3.6.1.23</ecNumber>
    </recommendedName>
</protein>
<accession>A0A8J5KTB6</accession>
<name>A0A8J5KTB6_ZINOF</name>
<dbReference type="Gene3D" id="2.70.40.10">
    <property type="match status" value="1"/>
</dbReference>
<comment type="caution">
    <text evidence="7">The sequence shown here is derived from an EMBL/GenBank/DDBJ whole genome shotgun (WGS) entry which is preliminary data.</text>
</comment>
<dbReference type="CDD" id="cd07557">
    <property type="entry name" value="trimeric_dUTPase"/>
    <property type="match status" value="1"/>
</dbReference>
<dbReference type="AlphaFoldDB" id="A0A8J5KTB6"/>
<dbReference type="GO" id="GO:0046081">
    <property type="term" value="P:dUTP catabolic process"/>
    <property type="evidence" value="ECO:0007669"/>
    <property type="project" value="InterPro"/>
</dbReference>
<evidence type="ECO:0000256" key="3">
    <source>
        <dbReference type="ARBA" id="ARBA00012379"/>
    </source>
</evidence>
<dbReference type="Pfam" id="PF00692">
    <property type="entry name" value="dUTPase"/>
    <property type="match status" value="1"/>
</dbReference>
<evidence type="ECO:0000256" key="1">
    <source>
        <dbReference type="ARBA" id="ARBA00005142"/>
    </source>
</evidence>
<dbReference type="InterPro" id="IPR029054">
    <property type="entry name" value="dUTPase-like"/>
</dbReference>
<dbReference type="InterPro" id="IPR033704">
    <property type="entry name" value="dUTPase_trimeric"/>
</dbReference>
<evidence type="ECO:0000259" key="6">
    <source>
        <dbReference type="Pfam" id="PF00692"/>
    </source>
</evidence>
<dbReference type="GO" id="GO:0000287">
    <property type="term" value="F:magnesium ion binding"/>
    <property type="evidence" value="ECO:0007669"/>
    <property type="project" value="InterPro"/>
</dbReference>
<dbReference type="UniPathway" id="UPA00610">
    <property type="reaction ID" value="UER00666"/>
</dbReference>
<comment type="similarity">
    <text evidence="2">Belongs to the dUTPase family.</text>
</comment>